<protein>
    <recommendedName>
        <fullName evidence="4">T9SS type B sorting domain-containing protein</fullName>
    </recommendedName>
</protein>
<evidence type="ECO:0000313" key="2">
    <source>
        <dbReference type="EMBL" id="AWK07176.1"/>
    </source>
</evidence>
<proteinExistence type="predicted"/>
<organism evidence="2 3">
    <name type="scientific">Flavobacterium crocinum</name>
    <dbReference type="NCBI Taxonomy" id="2183896"/>
    <lineage>
        <taxon>Bacteria</taxon>
        <taxon>Pseudomonadati</taxon>
        <taxon>Bacteroidota</taxon>
        <taxon>Flavobacteriia</taxon>
        <taxon>Flavobacteriales</taxon>
        <taxon>Flavobacteriaceae</taxon>
        <taxon>Flavobacterium</taxon>
    </lineage>
</organism>
<reference evidence="2 3" key="1">
    <citation type="submission" date="2018-05" db="EMBL/GenBank/DDBJ databases">
        <title>Genome sequencing of Flavobacterium sp. HYN0056.</title>
        <authorList>
            <person name="Yi H."/>
            <person name="Baek C."/>
        </authorList>
    </citation>
    <scope>NUCLEOTIDE SEQUENCE [LARGE SCALE GENOMIC DNA]</scope>
    <source>
        <strain evidence="2 3">HYN0056</strain>
    </source>
</reference>
<dbReference type="InterPro" id="IPR049804">
    <property type="entry name" value="Choice_anch_L"/>
</dbReference>
<evidence type="ECO:0000313" key="3">
    <source>
        <dbReference type="Proteomes" id="UP000245250"/>
    </source>
</evidence>
<dbReference type="KEGG" id="fcr:HYN56_24275"/>
<dbReference type="RefSeq" id="WP_109194563.1">
    <property type="nucleotide sequence ID" value="NZ_CP029255.1"/>
</dbReference>
<feature type="chain" id="PRO_5015577809" description="T9SS type B sorting domain-containing protein" evidence="1">
    <location>
        <begin position="23"/>
        <end position="779"/>
    </location>
</feature>
<name>A0A2S1YSX8_9FLAO</name>
<dbReference type="OrthoDB" id="9765926at2"/>
<feature type="signal peptide" evidence="1">
    <location>
        <begin position="1"/>
        <end position="22"/>
    </location>
</feature>
<dbReference type="Proteomes" id="UP000245250">
    <property type="component" value="Chromosome"/>
</dbReference>
<keyword evidence="1" id="KW-0732">Signal</keyword>
<dbReference type="AlphaFoldDB" id="A0A2S1YSX8"/>
<gene>
    <name evidence="2" type="ORF">HYN56_24275</name>
</gene>
<dbReference type="NCBIfam" id="TIGR04131">
    <property type="entry name" value="Bac_Flav_CTERM"/>
    <property type="match status" value="1"/>
</dbReference>
<evidence type="ECO:0008006" key="4">
    <source>
        <dbReference type="Google" id="ProtNLM"/>
    </source>
</evidence>
<keyword evidence="3" id="KW-1185">Reference proteome</keyword>
<dbReference type="InterPro" id="IPR026341">
    <property type="entry name" value="T9SS_type_B"/>
</dbReference>
<dbReference type="EMBL" id="CP029255">
    <property type="protein sequence ID" value="AWK07176.1"/>
    <property type="molecule type" value="Genomic_DNA"/>
</dbReference>
<dbReference type="Pfam" id="PF13585">
    <property type="entry name" value="CHU_C"/>
    <property type="match status" value="1"/>
</dbReference>
<evidence type="ECO:0000256" key="1">
    <source>
        <dbReference type="SAM" id="SignalP"/>
    </source>
</evidence>
<dbReference type="NCBIfam" id="NF038133">
    <property type="entry name" value="choice_anch_L"/>
    <property type="match status" value="1"/>
</dbReference>
<accession>A0A2S1YSX8</accession>
<dbReference type="Gene3D" id="2.60.40.740">
    <property type="match status" value="1"/>
</dbReference>
<sequence>MNYFKSLLVLLLINCALFSVNAQVITIDDEQTPKQLIEDVLVNSACASASNSTGKGDSFRTGRQSFAYFNSNGSNFPFAEGIVLATSTAQSAIGPFVSDLTSNDSPDWLGDSDLDQILGTHSVNATALEFDFVASANSLSFNYIFASNEYQYGYPCLYSDGFAFLIKEAGTSDPYTNLAVIPNTNTTVSSVNIHPKIEAGRVPGGLPYSACEASNPNYFNGYNANNSPINYAGQTILMTAQSNVIAGKTYHIKLVIADDTNRNLESAIFLEAGSFSSKITLGEDRTIATNNPACFGEEIDLDSKLDPSGYTFRWFKKDNPLVTLGTNSTYKVTEAGNYVIEATVIATTCVLSGEIKIDYTPEILSKNTILLQCDDNNDGISIFNLTKADNIVKNNVSTIINEGYYLTLANAQTKSNKITTPASYINTANNQIVYARLENQFGCFTTAEVTLQIAATTIADPNPINTCDGDEIQDGLYQFDLQNEVTPQITSGLPSGLTANYFLTANDALTEVNQLPNIFKNTIAYNQTIYARVINGPDCYDIVPVPLVVNTFDPPNFEDESKYLCANSTITLDVASGFSSYIWSNGETSNTTTITTPGDYSVTVQDSNGCEKTKNFKVILSEPAIITDAVIKDFSGIDNSVLLEYMGTGNYEFSLDGLTFQDSPMFNGVNTGTYNAVARDKNGCGLSNVFLVYVLDYPRFFTPNGDGYNDLWVIKDSNLLPDYTINIFDRYGKLLQQMNQNSLGWTGIFNGQQLPSDDYWFTLTFTDGRKVKGHFSLKR</sequence>